<name>A0AAE8SJ31_9HYPO</name>
<accession>A0AAE8SJ31</accession>
<evidence type="ECO:0000256" key="2">
    <source>
        <dbReference type="SAM" id="MobiDB-lite"/>
    </source>
</evidence>
<evidence type="ECO:0000313" key="4">
    <source>
        <dbReference type="EMBL" id="SPJ79134.1"/>
    </source>
</evidence>
<dbReference type="InterPro" id="IPR000210">
    <property type="entry name" value="BTB/POZ_dom"/>
</dbReference>
<sequence length="741" mass="83607">MLGTSDAPTKPGPAKQEESLTFDQDGDLKLTVGTNPSQEMLVDSHVLCRTSPVFRKMLRGPFAERKPEQGNWNIKLPEDDNKTFAVLMDLAHGLYIRVERAITTAKLYKLCVLLNKRIGRLQCQTKCYREAMFILFELGYEDDVEKMASKLACICPTNVNGDFIDKNGVPLRTREPFNMSGMFNLLDRATDERRKTLASFKADCHGFTTRALEGNPDWETSIDNPKCDLARPSCQRCIKYGAECPGYRDEQELVFRNANPTTVKKRKKRIQQKTLIESVVSFDTPSSSSSSNGDAVTPSTIPEDDRELSPGSPKIVDLVKYTNSGNTLILPQSLSEHWTSHSIPILLNVYYTLDFLHEAYRKTGPQGPLVWATHLFARTYITNLRYPTAIDNGSVDRADKELGTYLGKTLSSVGEALKTPGGAMRDDVLATVWILTNYELLMGSINRVSPMNPWHLHTNGLYSILKQRGAASLRTQTNRMGFWPAYNMVQVRCLLTSLECPPESQEWFDAIRETLHPGEGLAVEVGEYVCKMAHVQVRILNILRARDFDAAAAEYYELMDIVFKAEEQFATFDASYTYYDEVFNPYLRDMHNSTRVKGYHVILTFANFLSHHWATPIPIHELKVLRAHCIQRVRADAKEIMKSVDRNLDPSSFRNNPSPRTVFDALKLIWPLTAVYLVPSTLHEDSEAAGISLQFIGRELGVRQGLRVNRGESMLPPEADAPSKLAEDETFDPLPKSRGIM</sequence>
<protein>
    <submittedName>
        <fullName evidence="4">Related to negative acting factor</fullName>
    </submittedName>
</protein>
<dbReference type="Proteomes" id="UP001187734">
    <property type="component" value="Unassembled WGS sequence"/>
</dbReference>
<dbReference type="EMBL" id="ONZP01000252">
    <property type="protein sequence ID" value="SPJ79134.1"/>
    <property type="molecule type" value="Genomic_DNA"/>
</dbReference>
<dbReference type="PANTHER" id="PTHR38791">
    <property type="entry name" value="ZN(II)2CYS6 TRANSCRIPTION FACTOR (EUROFUNG)-RELATED-RELATED"/>
    <property type="match status" value="1"/>
</dbReference>
<reference evidence="4" key="1">
    <citation type="submission" date="2018-03" db="EMBL/GenBank/DDBJ databases">
        <authorList>
            <person name="Guldener U."/>
        </authorList>
    </citation>
    <scope>NUCLEOTIDE SEQUENCE</scope>
</reference>
<comment type="caution">
    <text evidence="4">The sequence shown here is derived from an EMBL/GenBank/DDBJ whole genome shotgun (WGS) entry which is preliminary data.</text>
</comment>
<evidence type="ECO:0000313" key="5">
    <source>
        <dbReference type="Proteomes" id="UP001187734"/>
    </source>
</evidence>
<evidence type="ECO:0000256" key="1">
    <source>
        <dbReference type="ARBA" id="ARBA00023242"/>
    </source>
</evidence>
<feature type="region of interest" description="Disordered" evidence="2">
    <location>
        <begin position="711"/>
        <end position="741"/>
    </location>
</feature>
<dbReference type="Pfam" id="PF00172">
    <property type="entry name" value="Zn_clus"/>
    <property type="match status" value="1"/>
</dbReference>
<dbReference type="InterPro" id="IPR053175">
    <property type="entry name" value="DHMBA_Reg_Transcription_Factor"/>
</dbReference>
<dbReference type="InterPro" id="IPR011333">
    <property type="entry name" value="SKP1/BTB/POZ_sf"/>
</dbReference>
<keyword evidence="1" id="KW-0539">Nucleus</keyword>
<dbReference type="GO" id="GO:0008270">
    <property type="term" value="F:zinc ion binding"/>
    <property type="evidence" value="ECO:0007669"/>
    <property type="project" value="InterPro"/>
</dbReference>
<evidence type="ECO:0000259" key="3">
    <source>
        <dbReference type="PROSITE" id="PS50097"/>
    </source>
</evidence>
<dbReference type="InterPro" id="IPR001138">
    <property type="entry name" value="Zn2Cys6_DnaBD"/>
</dbReference>
<feature type="region of interest" description="Disordered" evidence="2">
    <location>
        <begin position="281"/>
        <end position="312"/>
    </location>
</feature>
<organism evidence="4 5">
    <name type="scientific">Fusarium torulosum</name>
    <dbReference type="NCBI Taxonomy" id="33205"/>
    <lineage>
        <taxon>Eukaryota</taxon>
        <taxon>Fungi</taxon>
        <taxon>Dikarya</taxon>
        <taxon>Ascomycota</taxon>
        <taxon>Pezizomycotina</taxon>
        <taxon>Sordariomycetes</taxon>
        <taxon>Hypocreomycetidae</taxon>
        <taxon>Hypocreales</taxon>
        <taxon>Nectriaceae</taxon>
        <taxon>Fusarium</taxon>
    </lineage>
</organism>
<dbReference type="PANTHER" id="PTHR38791:SF13">
    <property type="entry name" value="ZN(2)-C6 FUNGAL-TYPE DOMAIN-CONTAINING PROTEIN"/>
    <property type="match status" value="1"/>
</dbReference>
<dbReference type="Gene3D" id="3.30.710.10">
    <property type="entry name" value="Potassium Channel Kv1.1, Chain A"/>
    <property type="match status" value="1"/>
</dbReference>
<keyword evidence="5" id="KW-1185">Reference proteome</keyword>
<dbReference type="CDD" id="cd00067">
    <property type="entry name" value="GAL4"/>
    <property type="match status" value="1"/>
</dbReference>
<dbReference type="PROSITE" id="PS50097">
    <property type="entry name" value="BTB"/>
    <property type="match status" value="1"/>
</dbReference>
<feature type="domain" description="BTB" evidence="3">
    <location>
        <begin position="26"/>
        <end position="100"/>
    </location>
</feature>
<dbReference type="AlphaFoldDB" id="A0AAE8SJ31"/>
<proteinExistence type="predicted"/>
<dbReference type="GO" id="GO:0000981">
    <property type="term" value="F:DNA-binding transcription factor activity, RNA polymerase II-specific"/>
    <property type="evidence" value="ECO:0007669"/>
    <property type="project" value="InterPro"/>
</dbReference>
<gene>
    <name evidence="4" type="ORF">FTOL_07525</name>
</gene>